<reference evidence="7" key="1">
    <citation type="submission" date="2014-11" db="EMBL/GenBank/DDBJ databases">
        <authorList>
            <person name="Geib S."/>
        </authorList>
    </citation>
    <scope>NUCLEOTIDE SEQUENCE</scope>
</reference>
<evidence type="ECO:0000256" key="3">
    <source>
        <dbReference type="ARBA" id="ARBA00022490"/>
    </source>
</evidence>
<evidence type="ECO:0000313" key="7">
    <source>
        <dbReference type="EMBL" id="JAD04996.1"/>
    </source>
</evidence>
<evidence type="ECO:0000256" key="1">
    <source>
        <dbReference type="ARBA" id="ARBA00004138"/>
    </source>
</evidence>
<evidence type="ECO:0000256" key="2">
    <source>
        <dbReference type="ARBA" id="ARBA00004245"/>
    </source>
</evidence>
<comment type="similarity">
    <text evidence="6">Belongs to the CFAP144 family.</text>
</comment>
<keyword evidence="3" id="KW-0963">Cytoplasm</keyword>
<dbReference type="InterPro" id="IPR029214">
    <property type="entry name" value="CFAP144"/>
</dbReference>
<sequence length="124" mass="14887">MPCCKTNDVNSKDNYIRPIYRKKALTEKFYARHESFDCDPKVLNSPNVIRYMKWISKERASTLQTRQLVPITENQTYGWLIHLVDAPDEMDRDITYYSRKNDSQLKIMGIIEAEIKRTRGYWYR</sequence>
<dbReference type="GO" id="GO:0005929">
    <property type="term" value="C:cilium"/>
    <property type="evidence" value="ECO:0007669"/>
    <property type="project" value="UniProtKB-SubCell"/>
</dbReference>
<dbReference type="Pfam" id="PF14886">
    <property type="entry name" value="FAM183"/>
    <property type="match status" value="1"/>
</dbReference>
<dbReference type="GO" id="GO:0005856">
    <property type="term" value="C:cytoskeleton"/>
    <property type="evidence" value="ECO:0007669"/>
    <property type="project" value="UniProtKB-SubCell"/>
</dbReference>
<accession>A0A0A1X284</accession>
<dbReference type="EMBL" id="GBXI01009296">
    <property type="protein sequence ID" value="JAD04996.1"/>
    <property type="molecule type" value="Transcribed_RNA"/>
</dbReference>
<keyword evidence="4" id="KW-0206">Cytoskeleton</keyword>
<keyword evidence="5" id="KW-0966">Cell projection</keyword>
<organism evidence="7">
    <name type="scientific">Zeugodacus cucurbitae</name>
    <name type="common">Melon fruit fly</name>
    <name type="synonym">Bactrocera cucurbitae</name>
    <dbReference type="NCBI Taxonomy" id="28588"/>
    <lineage>
        <taxon>Eukaryota</taxon>
        <taxon>Metazoa</taxon>
        <taxon>Ecdysozoa</taxon>
        <taxon>Arthropoda</taxon>
        <taxon>Hexapoda</taxon>
        <taxon>Insecta</taxon>
        <taxon>Pterygota</taxon>
        <taxon>Neoptera</taxon>
        <taxon>Endopterygota</taxon>
        <taxon>Diptera</taxon>
        <taxon>Brachycera</taxon>
        <taxon>Muscomorpha</taxon>
        <taxon>Tephritoidea</taxon>
        <taxon>Tephritidae</taxon>
        <taxon>Zeugodacus</taxon>
        <taxon>Zeugodacus</taxon>
    </lineage>
</organism>
<gene>
    <name evidence="7" type="primary">guaB</name>
    <name evidence="7" type="ORF">g.5765</name>
</gene>
<proteinExistence type="inferred from homology"/>
<evidence type="ECO:0000256" key="5">
    <source>
        <dbReference type="ARBA" id="ARBA00023273"/>
    </source>
</evidence>
<dbReference type="AlphaFoldDB" id="A0A0A1X284"/>
<evidence type="ECO:0000256" key="6">
    <source>
        <dbReference type="ARBA" id="ARBA00034777"/>
    </source>
</evidence>
<name>A0A0A1X284_ZEUCU</name>
<reference evidence="7" key="2">
    <citation type="journal article" date="2015" name="Gigascience">
        <title>Reconstructing a comprehensive transcriptome assembly of a white-pupal translocated strain of the pest fruit fly Bactrocera cucurbitae.</title>
        <authorList>
            <person name="Sim S.B."/>
            <person name="Calla B."/>
            <person name="Hall B."/>
            <person name="DeRego T."/>
            <person name="Geib S.M."/>
        </authorList>
    </citation>
    <scope>NUCLEOTIDE SEQUENCE</scope>
</reference>
<comment type="subcellular location">
    <subcellularLocation>
        <location evidence="1">Cell projection</location>
        <location evidence="1">Cilium</location>
    </subcellularLocation>
    <subcellularLocation>
        <location evidence="2">Cytoplasm</location>
        <location evidence="2">Cytoskeleton</location>
    </subcellularLocation>
</comment>
<evidence type="ECO:0000256" key="4">
    <source>
        <dbReference type="ARBA" id="ARBA00023212"/>
    </source>
</evidence>
<protein>
    <submittedName>
        <fullName evidence="7">Inosine-5'-monophosphate dehydrogenase</fullName>
    </submittedName>
</protein>